<feature type="region of interest" description="Disordered" evidence="3">
    <location>
        <begin position="628"/>
        <end position="660"/>
    </location>
</feature>
<dbReference type="PROSITE" id="PS50097">
    <property type="entry name" value="BTB"/>
    <property type="match status" value="1"/>
</dbReference>
<accession>A0A9Q0LX84</accession>
<dbReference type="Proteomes" id="UP001149090">
    <property type="component" value="Unassembled WGS sequence"/>
</dbReference>
<dbReference type="SMART" id="SM00225">
    <property type="entry name" value="BTB"/>
    <property type="match status" value="1"/>
</dbReference>
<evidence type="ECO:0000256" key="3">
    <source>
        <dbReference type="SAM" id="MobiDB-lite"/>
    </source>
</evidence>
<dbReference type="PANTHER" id="PTHR46093:SF18">
    <property type="entry name" value="FIBRONECTIN TYPE-III DOMAIN-CONTAINING PROTEIN"/>
    <property type="match status" value="1"/>
</dbReference>
<dbReference type="Gene3D" id="2.120.10.80">
    <property type="entry name" value="Kelch-type beta propeller"/>
    <property type="match status" value="2"/>
</dbReference>
<dbReference type="SUPFAM" id="SSF117281">
    <property type="entry name" value="Kelch motif"/>
    <property type="match status" value="1"/>
</dbReference>
<keyword evidence="1" id="KW-0880">Kelch repeat</keyword>
<dbReference type="Gene3D" id="3.30.710.10">
    <property type="entry name" value="Potassium Channel Kv1.1, Chain A"/>
    <property type="match status" value="1"/>
</dbReference>
<dbReference type="InterPro" id="IPR011333">
    <property type="entry name" value="SKP1/BTB/POZ_sf"/>
</dbReference>
<sequence>MNWEKLSFDHSIPCARGFHSIVNRELQRELILFGGTNNEHSFNDLWRFNYEFLRWEKIKVESKEKPSPRHSCTGVLVNDDEKLLIFGGFTGHYSGPLNDIWIFDFESNKWEEMIQKNTVSGQKDHTTCVLGNRVYTLGGAQNNAFMRDLTNKFQCFDITTKKWTELPSFPFNIRWHTMVAHKNQLIVFGGYVNSQYSNQTWSFDIKLNQWIEIKPSESFIPETREGHTAAMGLASDAQDNIMFVFGGHKYDLSTSTRFYLMELLALDLESKAWIRIKESGDISGRKAQSLNIVKNSRGSFIIVFGGRYRDPQLDFHYFDEFYMMQLQFSASLLHLYARKELCDLEIKSKNGVLLAHQLVLKLRLRENYSTFLIRCLGETWQNVDIQLKNIYGRYSSSIPKVFDNIPLKNFQDDMLVLFRDFEDSKDFTIVVQKSEKEKKIRVHKLILAAKSDLFRGMFLSVVDDDSNTAPDFSGRSYKAVKTLVRFLYFETLPSSTDPIVAAELIDASSYYMLSSSFLNILCYQIIHENLNLQNVIQIFSIISKKLYVDEAYLIRDECLNVFQKHFRVINKEFQDLLNINEAIEVIQSLILSQSQLNTLLKSCDSIKDDNFREEIKKEVEKLIEKSRLHSTKIESQPQTESDNSKKKKKEKKKKKKFFFF</sequence>
<gene>
    <name evidence="5" type="ORF">M0811_14033</name>
</gene>
<reference evidence="5" key="1">
    <citation type="submission" date="2022-10" db="EMBL/GenBank/DDBJ databases">
        <title>Novel sulphate-reducing endosymbionts in the free-living metamonad Anaeramoeba.</title>
        <authorList>
            <person name="Jerlstrom-Hultqvist J."/>
            <person name="Cepicka I."/>
            <person name="Gallot-Lavallee L."/>
            <person name="Salas-Leiva D."/>
            <person name="Curtis B.A."/>
            <person name="Zahonova K."/>
            <person name="Pipaliya S."/>
            <person name="Dacks J."/>
            <person name="Roger A.J."/>
        </authorList>
    </citation>
    <scope>NUCLEOTIDE SEQUENCE</scope>
    <source>
        <strain evidence="5">BMAN</strain>
    </source>
</reference>
<evidence type="ECO:0000313" key="5">
    <source>
        <dbReference type="EMBL" id="KAJ5080512.1"/>
    </source>
</evidence>
<organism evidence="5 6">
    <name type="scientific">Anaeramoeba ignava</name>
    <name type="common">Anaerobic marine amoeba</name>
    <dbReference type="NCBI Taxonomy" id="1746090"/>
    <lineage>
        <taxon>Eukaryota</taxon>
        <taxon>Metamonada</taxon>
        <taxon>Anaeramoebidae</taxon>
        <taxon>Anaeramoeba</taxon>
    </lineage>
</organism>
<dbReference type="CDD" id="cd18186">
    <property type="entry name" value="BTB_POZ_ZBTB_KLHL-like"/>
    <property type="match status" value="1"/>
</dbReference>
<dbReference type="SMART" id="SM00612">
    <property type="entry name" value="Kelch"/>
    <property type="match status" value="3"/>
</dbReference>
<dbReference type="OrthoDB" id="495719at2759"/>
<keyword evidence="2" id="KW-0677">Repeat</keyword>
<dbReference type="PANTHER" id="PTHR46093">
    <property type="entry name" value="ACYL-COA-BINDING DOMAIN-CONTAINING PROTEIN 5"/>
    <property type="match status" value="1"/>
</dbReference>
<proteinExistence type="predicted"/>
<evidence type="ECO:0000256" key="1">
    <source>
        <dbReference type="ARBA" id="ARBA00022441"/>
    </source>
</evidence>
<keyword evidence="6" id="KW-1185">Reference proteome</keyword>
<dbReference type="Pfam" id="PF24681">
    <property type="entry name" value="Kelch_KLHDC2_KLHL20_DRC7"/>
    <property type="match status" value="2"/>
</dbReference>
<dbReference type="InterPro" id="IPR015915">
    <property type="entry name" value="Kelch-typ_b-propeller"/>
</dbReference>
<comment type="caution">
    <text evidence="5">The sequence shown here is derived from an EMBL/GenBank/DDBJ whole genome shotgun (WGS) entry which is preliminary data.</text>
</comment>
<evidence type="ECO:0000313" key="6">
    <source>
        <dbReference type="Proteomes" id="UP001149090"/>
    </source>
</evidence>
<dbReference type="EMBL" id="JAPDFW010000009">
    <property type="protein sequence ID" value="KAJ5080512.1"/>
    <property type="molecule type" value="Genomic_DNA"/>
</dbReference>
<dbReference type="InterPro" id="IPR000210">
    <property type="entry name" value="BTB/POZ_dom"/>
</dbReference>
<evidence type="ECO:0000259" key="4">
    <source>
        <dbReference type="PROSITE" id="PS50097"/>
    </source>
</evidence>
<dbReference type="InterPro" id="IPR006652">
    <property type="entry name" value="Kelch_1"/>
</dbReference>
<name>A0A9Q0LX84_ANAIG</name>
<feature type="domain" description="BTB" evidence="4">
    <location>
        <begin position="425"/>
        <end position="496"/>
    </location>
</feature>
<dbReference type="AlphaFoldDB" id="A0A9Q0LX84"/>
<protein>
    <submittedName>
        <fullName evidence="5">Kelch repeat protein</fullName>
    </submittedName>
</protein>
<evidence type="ECO:0000256" key="2">
    <source>
        <dbReference type="ARBA" id="ARBA00022737"/>
    </source>
</evidence>
<dbReference type="SUPFAM" id="SSF54695">
    <property type="entry name" value="POZ domain"/>
    <property type="match status" value="1"/>
</dbReference>
<dbReference type="Pfam" id="PF00651">
    <property type="entry name" value="BTB"/>
    <property type="match status" value="1"/>
</dbReference>
<feature type="compositionally biased region" description="Basic residues" evidence="3">
    <location>
        <begin position="645"/>
        <end position="660"/>
    </location>
</feature>